<accession>A0A4R2R6H4</accession>
<evidence type="ECO:0000313" key="2">
    <source>
        <dbReference type="EMBL" id="TCP57469.1"/>
    </source>
</evidence>
<evidence type="ECO:0000313" key="3">
    <source>
        <dbReference type="Proteomes" id="UP000294911"/>
    </source>
</evidence>
<feature type="compositionally biased region" description="Gly residues" evidence="1">
    <location>
        <begin position="38"/>
        <end position="53"/>
    </location>
</feature>
<comment type="caution">
    <text evidence="2">The sequence shown here is derived from an EMBL/GenBank/DDBJ whole genome shotgun (WGS) entry which is preliminary data.</text>
</comment>
<evidence type="ECO:0000256" key="1">
    <source>
        <dbReference type="SAM" id="MobiDB-lite"/>
    </source>
</evidence>
<sequence>MKKLLVLGAVAGAVLFAVKKSKAAQQDDDLWRQATTPGQGGSSANGAAGPGKA</sequence>
<name>A0A4R2R6H4_9PSEU</name>
<dbReference type="NCBIfam" id="NF038356">
    <property type="entry name" value="actino_DLW39"/>
    <property type="match status" value="1"/>
</dbReference>
<dbReference type="InterPro" id="IPR047990">
    <property type="entry name" value="DLW39-like"/>
</dbReference>
<protein>
    <submittedName>
        <fullName evidence="2">Uncharacterized protein</fullName>
    </submittedName>
</protein>
<dbReference type="RefSeq" id="WP_165912852.1">
    <property type="nucleotide sequence ID" value="NZ_SLXQ01000001.1"/>
</dbReference>
<dbReference type="Proteomes" id="UP000294911">
    <property type="component" value="Unassembled WGS sequence"/>
</dbReference>
<gene>
    <name evidence="2" type="ORF">EV191_1011425</name>
</gene>
<keyword evidence="3" id="KW-1185">Reference proteome</keyword>
<reference evidence="2 3" key="1">
    <citation type="submission" date="2019-03" db="EMBL/GenBank/DDBJ databases">
        <title>Genomic Encyclopedia of Type Strains, Phase IV (KMG-IV): sequencing the most valuable type-strain genomes for metagenomic binning, comparative biology and taxonomic classification.</title>
        <authorList>
            <person name="Goeker M."/>
        </authorList>
    </citation>
    <scope>NUCLEOTIDE SEQUENCE [LARGE SCALE GENOMIC DNA]</scope>
    <source>
        <strain evidence="2 3">DSM 45765</strain>
    </source>
</reference>
<proteinExistence type="predicted"/>
<feature type="region of interest" description="Disordered" evidence="1">
    <location>
        <begin position="23"/>
        <end position="53"/>
    </location>
</feature>
<dbReference type="EMBL" id="SLXQ01000001">
    <property type="protein sequence ID" value="TCP57469.1"/>
    <property type="molecule type" value="Genomic_DNA"/>
</dbReference>
<dbReference type="AlphaFoldDB" id="A0A4R2R6H4"/>
<organism evidence="2 3">
    <name type="scientific">Tamaricihabitans halophyticus</name>
    <dbReference type="NCBI Taxonomy" id="1262583"/>
    <lineage>
        <taxon>Bacteria</taxon>
        <taxon>Bacillati</taxon>
        <taxon>Actinomycetota</taxon>
        <taxon>Actinomycetes</taxon>
        <taxon>Pseudonocardiales</taxon>
        <taxon>Pseudonocardiaceae</taxon>
        <taxon>Tamaricihabitans</taxon>
    </lineage>
</organism>